<evidence type="ECO:0000256" key="1">
    <source>
        <dbReference type="SAM" id="MobiDB-lite"/>
    </source>
</evidence>
<feature type="region of interest" description="Disordered" evidence="1">
    <location>
        <begin position="38"/>
        <end position="61"/>
    </location>
</feature>
<evidence type="ECO:0000313" key="3">
    <source>
        <dbReference type="Proteomes" id="UP001224890"/>
    </source>
</evidence>
<feature type="compositionally biased region" description="Basic and acidic residues" evidence="1">
    <location>
        <begin position="50"/>
        <end position="61"/>
    </location>
</feature>
<sequence>MLQREMGIGLIEARYLAYYTHKRTQVVFLDQNNPTVLPRRSNFQSPALGDSKKASKNDSKTEILQVSNPKLDPIKTEVRETCLAARYQQPPPELGQDTRRSFSGRAVPSPAPRLAPKFKPSQLPARRIELGVLWATAALGVSSKVASSYAPSHLRWSTRTPYLIHCLSHLPAASQASG</sequence>
<dbReference type="RefSeq" id="XP_060431887.1">
    <property type="nucleotide sequence ID" value="XM_060572065.1"/>
</dbReference>
<protein>
    <submittedName>
        <fullName evidence="2">Uncharacterized protein</fullName>
    </submittedName>
</protein>
<evidence type="ECO:0000313" key="2">
    <source>
        <dbReference type="EMBL" id="KAK1688192.1"/>
    </source>
</evidence>
<organism evidence="2 3">
    <name type="scientific">Colletotrichum godetiae</name>
    <dbReference type="NCBI Taxonomy" id="1209918"/>
    <lineage>
        <taxon>Eukaryota</taxon>
        <taxon>Fungi</taxon>
        <taxon>Dikarya</taxon>
        <taxon>Ascomycota</taxon>
        <taxon>Pezizomycotina</taxon>
        <taxon>Sordariomycetes</taxon>
        <taxon>Hypocreomycetidae</taxon>
        <taxon>Glomerellales</taxon>
        <taxon>Glomerellaceae</taxon>
        <taxon>Colletotrichum</taxon>
        <taxon>Colletotrichum acutatum species complex</taxon>
    </lineage>
</organism>
<gene>
    <name evidence="2" type="ORF">BDP55DRAFT_629800</name>
</gene>
<dbReference type="EMBL" id="JAHMHR010000012">
    <property type="protein sequence ID" value="KAK1688192.1"/>
    <property type="molecule type" value="Genomic_DNA"/>
</dbReference>
<keyword evidence="3" id="KW-1185">Reference proteome</keyword>
<proteinExistence type="predicted"/>
<name>A0AAJ0APV8_9PEZI</name>
<dbReference type="Proteomes" id="UP001224890">
    <property type="component" value="Unassembled WGS sequence"/>
</dbReference>
<comment type="caution">
    <text evidence="2">The sequence shown here is derived from an EMBL/GenBank/DDBJ whole genome shotgun (WGS) entry which is preliminary data.</text>
</comment>
<dbReference type="GeneID" id="85456591"/>
<dbReference type="AlphaFoldDB" id="A0AAJ0APV8"/>
<accession>A0AAJ0APV8</accession>
<reference evidence="2" key="1">
    <citation type="submission" date="2021-06" db="EMBL/GenBank/DDBJ databases">
        <title>Comparative genomics, transcriptomics and evolutionary studies reveal genomic signatures of adaptation to plant cell wall in hemibiotrophic fungi.</title>
        <authorList>
            <consortium name="DOE Joint Genome Institute"/>
            <person name="Baroncelli R."/>
            <person name="Diaz J.F."/>
            <person name="Benocci T."/>
            <person name="Peng M."/>
            <person name="Battaglia E."/>
            <person name="Haridas S."/>
            <person name="Andreopoulos W."/>
            <person name="Labutti K."/>
            <person name="Pangilinan J."/>
            <person name="Floch G.L."/>
            <person name="Makela M.R."/>
            <person name="Henrissat B."/>
            <person name="Grigoriev I.V."/>
            <person name="Crouch J.A."/>
            <person name="De Vries R.P."/>
            <person name="Sukno S.A."/>
            <person name="Thon M.R."/>
        </authorList>
    </citation>
    <scope>NUCLEOTIDE SEQUENCE</scope>
    <source>
        <strain evidence="2">CBS 193.32</strain>
    </source>
</reference>
<feature type="region of interest" description="Disordered" evidence="1">
    <location>
        <begin position="85"/>
        <end position="118"/>
    </location>
</feature>